<accession>A0A1G6UG35</accession>
<dbReference type="AlphaFoldDB" id="A0A1G6UG35"/>
<dbReference type="Proteomes" id="UP000198546">
    <property type="component" value="Chromosome i"/>
</dbReference>
<gene>
    <name evidence="1" type="ORF">SAMN04489747_0876</name>
</gene>
<evidence type="ECO:0008006" key="3">
    <source>
        <dbReference type="Google" id="ProtNLM"/>
    </source>
</evidence>
<sequence>MPNPTRAWDRVPVWARYSTPHGEPITGKVSFSIAGRLTRVDGTVLYPGDWTETITIGDTSQQDPAVRSLIRTTLRNQAEAQATADGNAFDGTAWDVEWDRLLPGSVFTSFPAVDDPDIVQGDFQVMVLEQLTKAKGKTYFIDTYLSSLPLGVNLNMVEVPPGAPTNPAPVYAKGVAGGVASLDAAGRVPLEQLPEIPGGGEAIEFTEVGAQLAFATSRDAARGALGAGTSDLELGDTEDTAKRGDWRPNAGDVIDLDLAVQQVLENTGGFGGRGGDTLSVFWREGAWVCYLDGVTPTPLPDDVPSGVRVRHFYGPTQHMGDTPAGVIDKYSYTELT</sequence>
<evidence type="ECO:0000313" key="1">
    <source>
        <dbReference type="EMBL" id="SDD40263.1"/>
    </source>
</evidence>
<dbReference type="RefSeq" id="WP_157676967.1">
    <property type="nucleotide sequence ID" value="NZ_LT629688.1"/>
</dbReference>
<proteinExistence type="predicted"/>
<protein>
    <recommendedName>
        <fullName evidence="3">Minor tail protein</fullName>
    </recommendedName>
</protein>
<evidence type="ECO:0000313" key="2">
    <source>
        <dbReference type="Proteomes" id="UP000198546"/>
    </source>
</evidence>
<reference evidence="1 2" key="1">
    <citation type="submission" date="2016-10" db="EMBL/GenBank/DDBJ databases">
        <authorList>
            <person name="de Groot N.N."/>
        </authorList>
    </citation>
    <scope>NUCLEOTIDE SEQUENCE [LARGE SCALE GENOMIC DNA]</scope>
    <source>
        <strain evidence="1 2">MON 2.2</strain>
    </source>
</reference>
<organism evidence="1 2">
    <name type="scientific">Auraticoccus monumenti</name>
    <dbReference type="NCBI Taxonomy" id="675864"/>
    <lineage>
        <taxon>Bacteria</taxon>
        <taxon>Bacillati</taxon>
        <taxon>Actinomycetota</taxon>
        <taxon>Actinomycetes</taxon>
        <taxon>Propionibacteriales</taxon>
        <taxon>Propionibacteriaceae</taxon>
        <taxon>Auraticoccus</taxon>
    </lineage>
</organism>
<name>A0A1G6UG35_9ACTN</name>
<dbReference type="STRING" id="675864.SAMN04489747_0876"/>
<dbReference type="EMBL" id="LT629688">
    <property type="protein sequence ID" value="SDD40263.1"/>
    <property type="molecule type" value="Genomic_DNA"/>
</dbReference>
<keyword evidence="2" id="KW-1185">Reference proteome</keyword>